<dbReference type="EMBL" id="JAEACU010000006">
    <property type="protein sequence ID" value="KAH7524622.1"/>
    <property type="molecule type" value="Genomic_DNA"/>
</dbReference>
<gene>
    <name evidence="1" type="ORF">FEM48_Zijuj06G0138800</name>
</gene>
<comment type="caution">
    <text evidence="1">The sequence shown here is derived from an EMBL/GenBank/DDBJ whole genome shotgun (WGS) entry which is preliminary data.</text>
</comment>
<evidence type="ECO:0000313" key="1">
    <source>
        <dbReference type="EMBL" id="KAH7524622.1"/>
    </source>
</evidence>
<sequence>MAISLELHETYTYMPSFPQNSATSQQRQPHTYRRQALSTIQALNKASKDLLQPNSKNPETAILAPLEAHARHQRTLYQFGNIKSLLNLFLSQKPLEVTRRRPPKTTPCLIKFDRLLGQGFSEDFQELVLRGKGYAFMEMVLKGRIIHAFVETTSFHSVRVLSSLIRRFKAPVFDELQSNKELLPRIINLLMISFEDFSISEAAMHCLYQIEFYGKREVIQEMLEG</sequence>
<dbReference type="AlphaFoldDB" id="A0A978V9N7"/>
<organism evidence="1 2">
    <name type="scientific">Ziziphus jujuba var. spinosa</name>
    <dbReference type="NCBI Taxonomy" id="714518"/>
    <lineage>
        <taxon>Eukaryota</taxon>
        <taxon>Viridiplantae</taxon>
        <taxon>Streptophyta</taxon>
        <taxon>Embryophyta</taxon>
        <taxon>Tracheophyta</taxon>
        <taxon>Spermatophyta</taxon>
        <taxon>Magnoliopsida</taxon>
        <taxon>eudicotyledons</taxon>
        <taxon>Gunneridae</taxon>
        <taxon>Pentapetalae</taxon>
        <taxon>rosids</taxon>
        <taxon>fabids</taxon>
        <taxon>Rosales</taxon>
        <taxon>Rhamnaceae</taxon>
        <taxon>Paliureae</taxon>
        <taxon>Ziziphus</taxon>
    </lineage>
</organism>
<evidence type="ECO:0000313" key="2">
    <source>
        <dbReference type="Proteomes" id="UP000813462"/>
    </source>
</evidence>
<accession>A0A978V9N7</accession>
<dbReference type="Proteomes" id="UP000813462">
    <property type="component" value="Unassembled WGS sequence"/>
</dbReference>
<reference evidence="1" key="1">
    <citation type="journal article" date="2021" name="Front. Plant Sci.">
        <title>Chromosome-Scale Genome Assembly for Chinese Sour Jujube and Insights Into Its Genome Evolution and Domestication Signature.</title>
        <authorList>
            <person name="Shen L.-Y."/>
            <person name="Luo H."/>
            <person name="Wang X.-L."/>
            <person name="Wang X.-M."/>
            <person name="Qiu X.-J."/>
            <person name="Liu H."/>
            <person name="Zhou S.-S."/>
            <person name="Jia K.-H."/>
            <person name="Nie S."/>
            <person name="Bao Y.-T."/>
            <person name="Zhang R.-G."/>
            <person name="Yun Q.-Z."/>
            <person name="Chai Y.-H."/>
            <person name="Lu J.-Y."/>
            <person name="Li Y."/>
            <person name="Zhao S.-W."/>
            <person name="Mao J.-F."/>
            <person name="Jia S.-G."/>
            <person name="Mao Y.-M."/>
        </authorList>
    </citation>
    <scope>NUCLEOTIDE SEQUENCE</scope>
    <source>
        <strain evidence="1">AT0</strain>
        <tissue evidence="1">Leaf</tissue>
    </source>
</reference>
<proteinExistence type="predicted"/>
<name>A0A978V9N7_ZIZJJ</name>
<protein>
    <submittedName>
        <fullName evidence="1">Uncharacterized protein</fullName>
    </submittedName>
</protein>
<dbReference type="PANTHER" id="PTHR35834">
    <property type="entry name" value="ARMADILLO-TYPE FOLD PROTEIN-RELATED"/>
    <property type="match status" value="1"/>
</dbReference>
<dbReference type="PANTHER" id="PTHR35834:SF3">
    <property type="entry name" value="ARM REPEAT SUPERFAMILY PROTEIN"/>
    <property type="match status" value="1"/>
</dbReference>